<organism evidence="1 2">
    <name type="scientific">Debaryomyces hansenii (strain ATCC 36239 / CBS 767 / BCRC 21394 / JCM 1990 / NBRC 0083 / IGC 2968)</name>
    <name type="common">Yeast</name>
    <name type="synonym">Torulaspora hansenii</name>
    <dbReference type="NCBI Taxonomy" id="284592"/>
    <lineage>
        <taxon>Eukaryota</taxon>
        <taxon>Fungi</taxon>
        <taxon>Dikarya</taxon>
        <taxon>Ascomycota</taxon>
        <taxon>Saccharomycotina</taxon>
        <taxon>Pichiomycetes</taxon>
        <taxon>Debaryomycetaceae</taxon>
        <taxon>Debaryomyces</taxon>
    </lineage>
</organism>
<dbReference type="RefSeq" id="XP_002770397.1">
    <property type="nucleotide sequence ID" value="XM_002770351.1"/>
</dbReference>
<sequence length="691" mass="78077">MDIFEKIAFTKLNSVVSIDVVEKEPVLNIPVITFAHEMSNLGFSITKQVYNYLCNLKNPNEKCAKILEIAKESVGAHVKMKAFYPDFPLQVMNMVEADLYFLAAMHYWSCGYWKLSFIESSRPELKEVTHQTTISLISIKHVKAYFYKILSSKQGVPEALLTFVDAAINEGWTCGFSGEIPFKENLCRVATYLVKKGESINNVISTSTDILRVMASLSESDIELKKKIRFKSLSRKYRRIIILALEEVINISDIKAYESLWKIAFHSLHVGEFGGKTADIASRFRNENNVKTSETIIAEAIKDGNTKLAMVKLIHKPSVFARSLDKLLRDSNKETAEFIIKQFASIINKIDAKILLQLFGHFKGRKINESSSRVVFTAGSQGRAIMVPKLTEMDNDIVRGIINIITIELEKQFYNKGHLKNRKVYIGIEAKGVLLPSQLASISDNKRTISRGSRVPIDIIPLDIEKNILRMFIHWIGDDIDLSALFLSEDLNTQSHIAFTNLKDDFAWHSGDIVNAPGPDGASEFIDIDLKKAQEFGKRYVCMDVRVFCGPSFLEHEQCFAGFMLRKEPQSGEIFEPLTVRCKFDITSKGRSADICLFDMKTREMIWIDTMINHGQTANSLANNTASSVYIIRAFLKMEQSKVNINELVSMHARAVDANIVSQRDEADFTVGLGEGDLDVYNFTSINADWI</sequence>
<dbReference type="CDD" id="cd06974">
    <property type="entry name" value="TerD_like"/>
    <property type="match status" value="1"/>
</dbReference>
<evidence type="ECO:0000313" key="2">
    <source>
        <dbReference type="Proteomes" id="UP000000599"/>
    </source>
</evidence>
<dbReference type="InParanoid" id="W0TYS6"/>
<dbReference type="OMA" id="RYNGCPF"/>
<dbReference type="Proteomes" id="UP000000599">
    <property type="component" value="Chromosome E"/>
</dbReference>
<gene>
    <name evidence="1" type="ordered locus">DEHA2E02530g</name>
</gene>
<dbReference type="KEGG" id="dha:DEHA2E02530g"/>
<dbReference type="AlphaFoldDB" id="W0TYS6"/>
<dbReference type="InterPro" id="IPR051324">
    <property type="entry name" value="Stress/Tellurium_Resist"/>
</dbReference>
<dbReference type="EMBL" id="CR382137">
    <property type="protein sequence ID" value="CAG87655.1"/>
    <property type="molecule type" value="Genomic_DNA"/>
</dbReference>
<proteinExistence type="predicted"/>
<accession>W0TYS6</accession>
<keyword evidence="2" id="KW-1185">Reference proteome</keyword>
<dbReference type="HOGENOM" id="CLU_016726_0_0_1"/>
<reference evidence="1 2" key="1">
    <citation type="journal article" date="2004" name="Nature">
        <title>Genome evolution in yeasts.</title>
        <authorList>
            <consortium name="Genolevures"/>
            <person name="Dujon B."/>
            <person name="Sherman D."/>
            <person name="Fischer G."/>
            <person name="Durrens P."/>
            <person name="Casaregola S."/>
            <person name="Lafontaine I."/>
            <person name="de Montigny J."/>
            <person name="Marck C."/>
            <person name="Neuveglise C."/>
            <person name="Talla E."/>
            <person name="Goffard N."/>
            <person name="Frangeul L."/>
            <person name="Aigle M."/>
            <person name="Anthouard V."/>
            <person name="Babour A."/>
            <person name="Barbe V."/>
            <person name="Barnay S."/>
            <person name="Blanchin S."/>
            <person name="Beckerich J.M."/>
            <person name="Beyne E."/>
            <person name="Bleykasten C."/>
            <person name="Boisrame A."/>
            <person name="Boyer J."/>
            <person name="Cattolico L."/>
            <person name="Confanioleri F."/>
            <person name="de Daruvar A."/>
            <person name="Despons L."/>
            <person name="Fabre E."/>
            <person name="Fairhead C."/>
            <person name="Ferry-Dumazet H."/>
            <person name="Groppi A."/>
            <person name="Hantraye F."/>
            <person name="Hennequin C."/>
            <person name="Jauniaux N."/>
            <person name="Joyet P."/>
            <person name="Kachouri R."/>
            <person name="Kerrest A."/>
            <person name="Koszul R."/>
            <person name="Lemaire M."/>
            <person name="Lesur I."/>
            <person name="Ma L."/>
            <person name="Muller H."/>
            <person name="Nicaud J.M."/>
            <person name="Nikolski M."/>
            <person name="Oztas S."/>
            <person name="Ozier-Kalogeropoulos O."/>
            <person name="Pellenz S."/>
            <person name="Potier S."/>
            <person name="Richard G.F."/>
            <person name="Straub M.L."/>
            <person name="Suleau A."/>
            <person name="Swennene D."/>
            <person name="Tekaia F."/>
            <person name="Wesolowski-Louvel M."/>
            <person name="Westhof E."/>
            <person name="Wirth B."/>
            <person name="Zeniou-Meyer M."/>
            <person name="Zivanovic I."/>
            <person name="Bolotin-Fukuhara M."/>
            <person name="Thierry A."/>
            <person name="Bouchier C."/>
            <person name="Caudron B."/>
            <person name="Scarpelli C."/>
            <person name="Gaillardin C."/>
            <person name="Weissenbach J."/>
            <person name="Wincker P."/>
            <person name="Souciet J.L."/>
        </authorList>
    </citation>
    <scope>NUCLEOTIDE SEQUENCE [LARGE SCALE GENOMIC DNA]</scope>
    <source>
        <strain evidence="2">ATCC 36239 / CBS 767 / BCRC 21394 / JCM 1990 / NBRC 0083 / IGC 2968</strain>
    </source>
</reference>
<evidence type="ECO:0000313" key="1">
    <source>
        <dbReference type="EMBL" id="CAG87655.1"/>
    </source>
</evidence>
<dbReference type="VEuPathDB" id="FungiDB:DEHA2E02530g"/>
<dbReference type="InterPro" id="IPR003325">
    <property type="entry name" value="TerD"/>
</dbReference>
<dbReference type="OrthoDB" id="4034597at2759"/>
<name>W0TYS6_DEBHA</name>
<protein>
    <submittedName>
        <fullName evidence="1">DEHA2E02530p</fullName>
    </submittedName>
</protein>
<dbReference type="eggNOG" id="ENOG502RQG4">
    <property type="taxonomic scope" value="Eukaryota"/>
</dbReference>
<dbReference type="GeneID" id="8998634"/>
<dbReference type="PANTHER" id="PTHR32097:SF18">
    <property type="entry name" value="RING-TYPE DOMAIN-CONTAINING PROTEIN"/>
    <property type="match status" value="1"/>
</dbReference>
<dbReference type="PANTHER" id="PTHR32097">
    <property type="entry name" value="CAMP-BINDING PROTEIN 1-RELATED"/>
    <property type="match status" value="1"/>
</dbReference>